<keyword evidence="7" id="KW-1185">Reference proteome</keyword>
<organism evidence="6 7">
    <name type="scientific">Lacisediminihabitans profunda</name>
    <dbReference type="NCBI Taxonomy" id="2594790"/>
    <lineage>
        <taxon>Bacteria</taxon>
        <taxon>Bacillati</taxon>
        <taxon>Actinomycetota</taxon>
        <taxon>Actinomycetes</taxon>
        <taxon>Micrococcales</taxon>
        <taxon>Microbacteriaceae</taxon>
        <taxon>Lacisediminihabitans</taxon>
    </lineage>
</organism>
<dbReference type="PANTHER" id="PTHR30055:SF238">
    <property type="entry name" value="MYCOFACTOCIN BIOSYNTHESIS TRANSCRIPTIONAL REGULATOR MFTR-RELATED"/>
    <property type="match status" value="1"/>
</dbReference>
<dbReference type="Gene3D" id="1.10.357.10">
    <property type="entry name" value="Tetracycline Repressor, domain 2"/>
    <property type="match status" value="1"/>
</dbReference>
<feature type="domain" description="HTH tetR-type" evidence="5">
    <location>
        <begin position="6"/>
        <end position="66"/>
    </location>
</feature>
<dbReference type="GO" id="GO:0003700">
    <property type="term" value="F:DNA-binding transcription factor activity"/>
    <property type="evidence" value="ECO:0007669"/>
    <property type="project" value="TreeGrafter"/>
</dbReference>
<proteinExistence type="predicted"/>
<evidence type="ECO:0000256" key="4">
    <source>
        <dbReference type="PROSITE-ProRule" id="PRU00335"/>
    </source>
</evidence>
<dbReference type="InterPro" id="IPR050109">
    <property type="entry name" value="HTH-type_TetR-like_transc_reg"/>
</dbReference>
<dbReference type="RefSeq" id="WP_147783954.1">
    <property type="nucleotide sequence ID" value="NZ_VRMG01000008.1"/>
</dbReference>
<dbReference type="InterPro" id="IPR009057">
    <property type="entry name" value="Homeodomain-like_sf"/>
</dbReference>
<dbReference type="SUPFAM" id="SSF46689">
    <property type="entry name" value="Homeodomain-like"/>
    <property type="match status" value="1"/>
</dbReference>
<dbReference type="InterPro" id="IPR023772">
    <property type="entry name" value="DNA-bd_HTH_TetR-type_CS"/>
</dbReference>
<evidence type="ECO:0000259" key="5">
    <source>
        <dbReference type="PROSITE" id="PS50977"/>
    </source>
</evidence>
<sequence length="187" mass="20013">MGRWEPDASGRLRLSAMELYAEHGFEQTTAAEIAERAGVTERTFFRHFADKREVLFAGSSDLQDAVVSAIGAAPAGVKPIDAVLAAMEMGASLLPNREYSRQRAAVIAANPSLQERELLKFSTLADAVAEALRRRGVPNLTASLAAEAGVTVFKIGFETWIADDSTGDFAQCIRDALDQLKALTAGA</sequence>
<comment type="caution">
    <text evidence="6">The sequence shown here is derived from an EMBL/GenBank/DDBJ whole genome shotgun (WGS) entry which is preliminary data.</text>
</comment>
<dbReference type="AlphaFoldDB" id="A0A5C8UPW5"/>
<dbReference type="PROSITE" id="PS01081">
    <property type="entry name" value="HTH_TETR_1"/>
    <property type="match status" value="1"/>
</dbReference>
<dbReference type="EMBL" id="VRMG01000008">
    <property type="protein sequence ID" value="TXN29911.1"/>
    <property type="molecule type" value="Genomic_DNA"/>
</dbReference>
<dbReference type="PRINTS" id="PR00455">
    <property type="entry name" value="HTHTETR"/>
</dbReference>
<dbReference type="InterPro" id="IPR001647">
    <property type="entry name" value="HTH_TetR"/>
</dbReference>
<evidence type="ECO:0000313" key="7">
    <source>
        <dbReference type="Proteomes" id="UP000321379"/>
    </source>
</evidence>
<dbReference type="Pfam" id="PF00440">
    <property type="entry name" value="TetR_N"/>
    <property type="match status" value="1"/>
</dbReference>
<protein>
    <submittedName>
        <fullName evidence="6">TetR family transcriptional regulator</fullName>
    </submittedName>
</protein>
<name>A0A5C8UPW5_9MICO</name>
<keyword evidence="3" id="KW-0804">Transcription</keyword>
<dbReference type="Pfam" id="PF17754">
    <property type="entry name" value="TetR_C_14"/>
    <property type="match status" value="1"/>
</dbReference>
<accession>A0A5C8UPW5</accession>
<evidence type="ECO:0000256" key="2">
    <source>
        <dbReference type="ARBA" id="ARBA00023125"/>
    </source>
</evidence>
<evidence type="ECO:0000256" key="3">
    <source>
        <dbReference type="ARBA" id="ARBA00023163"/>
    </source>
</evidence>
<evidence type="ECO:0000256" key="1">
    <source>
        <dbReference type="ARBA" id="ARBA00023015"/>
    </source>
</evidence>
<dbReference type="PANTHER" id="PTHR30055">
    <property type="entry name" value="HTH-TYPE TRANSCRIPTIONAL REGULATOR RUTR"/>
    <property type="match status" value="1"/>
</dbReference>
<dbReference type="InterPro" id="IPR041347">
    <property type="entry name" value="MftR_C"/>
</dbReference>
<keyword evidence="2 4" id="KW-0238">DNA-binding</keyword>
<dbReference type="GO" id="GO:0000976">
    <property type="term" value="F:transcription cis-regulatory region binding"/>
    <property type="evidence" value="ECO:0007669"/>
    <property type="project" value="TreeGrafter"/>
</dbReference>
<dbReference type="Proteomes" id="UP000321379">
    <property type="component" value="Unassembled WGS sequence"/>
</dbReference>
<gene>
    <name evidence="6" type="ORF">FVP33_12295</name>
</gene>
<reference evidence="6 7" key="1">
    <citation type="submission" date="2019-08" db="EMBL/GenBank/DDBJ databases">
        <title>Bacterial whole genome sequence for Glaciihabitans sp. CHu50b-6-2.</title>
        <authorList>
            <person name="Jin L."/>
        </authorList>
    </citation>
    <scope>NUCLEOTIDE SEQUENCE [LARGE SCALE GENOMIC DNA]</scope>
    <source>
        <strain evidence="6 7">CHu50b-6-2</strain>
    </source>
</reference>
<dbReference type="PROSITE" id="PS50977">
    <property type="entry name" value="HTH_TETR_2"/>
    <property type="match status" value="1"/>
</dbReference>
<keyword evidence="1" id="KW-0805">Transcription regulation</keyword>
<feature type="DNA-binding region" description="H-T-H motif" evidence="4">
    <location>
        <begin position="29"/>
        <end position="48"/>
    </location>
</feature>
<evidence type="ECO:0000313" key="6">
    <source>
        <dbReference type="EMBL" id="TXN29911.1"/>
    </source>
</evidence>